<accession>A0A1H6G2C1</accession>
<dbReference type="SUPFAM" id="SSF160113">
    <property type="entry name" value="YegP-like"/>
    <property type="match status" value="1"/>
</dbReference>
<name>A0A1H6G2C1_9EURY</name>
<evidence type="ECO:0000313" key="4">
    <source>
        <dbReference type="EMBL" id="SEH16608.1"/>
    </source>
</evidence>
<feature type="region of interest" description="Disordered" evidence="1">
    <location>
        <begin position="1"/>
        <end position="36"/>
    </location>
</feature>
<dbReference type="OrthoDB" id="108721at2157"/>
<feature type="compositionally biased region" description="Acidic residues" evidence="1">
    <location>
        <begin position="13"/>
        <end position="29"/>
    </location>
</feature>
<dbReference type="Proteomes" id="UP000199112">
    <property type="component" value="Unassembled WGS sequence"/>
</dbReference>
<evidence type="ECO:0000313" key="5">
    <source>
        <dbReference type="Proteomes" id="UP000199112"/>
    </source>
</evidence>
<dbReference type="InterPro" id="IPR027598">
    <property type="entry name" value="Amphi-Trp_dom"/>
</dbReference>
<proteinExistence type="predicted"/>
<feature type="domain" description="Amphi-Trp" evidence="3">
    <location>
        <begin position="24"/>
        <end position="105"/>
    </location>
</feature>
<reference evidence="5" key="1">
    <citation type="submission" date="2016-10" db="EMBL/GenBank/DDBJ databases">
        <authorList>
            <person name="Varghese N."/>
            <person name="Submissions S."/>
        </authorList>
    </citation>
    <scope>NUCLEOTIDE SEQUENCE [LARGE SCALE GENOMIC DNA]</scope>
    <source>
        <strain evidence="5">CGMCC 1.8981</strain>
    </source>
</reference>
<dbReference type="InterPro" id="IPR036913">
    <property type="entry name" value="YegP-like_sf"/>
</dbReference>
<dbReference type="EMBL" id="FNWL01000002">
    <property type="protein sequence ID" value="SEH16608.1"/>
    <property type="molecule type" value="Genomic_DNA"/>
</dbReference>
<evidence type="ECO:0000259" key="3">
    <source>
        <dbReference type="Pfam" id="PF20068"/>
    </source>
</evidence>
<dbReference type="InterPro" id="IPR010879">
    <property type="entry name" value="DUF1508"/>
</dbReference>
<protein>
    <submittedName>
        <fullName evidence="4">Amphi-Trp domain-containing protein</fullName>
    </submittedName>
</protein>
<keyword evidence="5" id="KW-1185">Reference proteome</keyword>
<dbReference type="NCBIfam" id="TIGR04354">
    <property type="entry name" value="amphi-Trp"/>
    <property type="match status" value="1"/>
</dbReference>
<evidence type="ECO:0000256" key="1">
    <source>
        <dbReference type="SAM" id="MobiDB-lite"/>
    </source>
</evidence>
<organism evidence="4 5">
    <name type="scientific">Natronorubrum sediminis</name>
    <dbReference type="NCBI Taxonomy" id="640943"/>
    <lineage>
        <taxon>Archaea</taxon>
        <taxon>Methanobacteriati</taxon>
        <taxon>Methanobacteriota</taxon>
        <taxon>Stenosarchaea group</taxon>
        <taxon>Halobacteria</taxon>
        <taxon>Halobacteriales</taxon>
        <taxon>Natrialbaceae</taxon>
        <taxon>Natronorubrum</taxon>
    </lineage>
</organism>
<dbReference type="Pfam" id="PF07411">
    <property type="entry name" value="DUF1508"/>
    <property type="match status" value="1"/>
</dbReference>
<feature type="domain" description="DUF1508" evidence="2">
    <location>
        <begin position="140"/>
        <end position="188"/>
    </location>
</feature>
<dbReference type="AlphaFoldDB" id="A0A1H6G2C1"/>
<feature type="compositionally biased region" description="Basic and acidic residues" evidence="1">
    <location>
        <begin position="1"/>
        <end position="12"/>
    </location>
</feature>
<evidence type="ECO:0000259" key="2">
    <source>
        <dbReference type="Pfam" id="PF07411"/>
    </source>
</evidence>
<sequence length="192" mass="21918">MADHDDERRSNESEIDDEDEDEDETDELELERTDDRSAVAEMVRTLANALTDGRSIRVSAEEYTASVAIPERIRTEVEVEYEADSDPPVAEFELELEWDDPDGSSIDLSERESDTTGVTLADESAENRNGRTSRFEVYEDRAEEWRWRLVHWNGNIVADSGEGYASRSNARRAVRNMREIVPSARLEDAQSE</sequence>
<dbReference type="Gene3D" id="2.30.29.80">
    <property type="match status" value="1"/>
</dbReference>
<dbReference type="Pfam" id="PF20068">
    <property type="entry name" value="Amphi-Trp"/>
    <property type="match status" value="1"/>
</dbReference>
<dbReference type="RefSeq" id="WP_090507491.1">
    <property type="nucleotide sequence ID" value="NZ_FNWL01000002.1"/>
</dbReference>
<gene>
    <name evidence="4" type="ORF">SAMN04487967_2738</name>
</gene>